<evidence type="ECO:0000313" key="3">
    <source>
        <dbReference type="Proteomes" id="UP000612362"/>
    </source>
</evidence>
<protein>
    <submittedName>
        <fullName evidence="2">Uncharacterized protein</fullName>
    </submittedName>
</protein>
<accession>A0A8J3I4Y6</accession>
<dbReference type="EMBL" id="BNJF01000008">
    <property type="protein sequence ID" value="GHO50372.1"/>
    <property type="molecule type" value="Genomic_DNA"/>
</dbReference>
<name>A0A8J3I4Y6_9CHLR</name>
<evidence type="ECO:0000313" key="2">
    <source>
        <dbReference type="EMBL" id="GHO50372.1"/>
    </source>
</evidence>
<keyword evidence="3" id="KW-1185">Reference proteome</keyword>
<organism evidence="2 3">
    <name type="scientific">Ktedonospora formicarum</name>
    <dbReference type="NCBI Taxonomy" id="2778364"/>
    <lineage>
        <taxon>Bacteria</taxon>
        <taxon>Bacillati</taxon>
        <taxon>Chloroflexota</taxon>
        <taxon>Ktedonobacteria</taxon>
        <taxon>Ktedonobacterales</taxon>
        <taxon>Ktedonobacteraceae</taxon>
        <taxon>Ktedonospora</taxon>
    </lineage>
</organism>
<feature type="compositionally biased region" description="Polar residues" evidence="1">
    <location>
        <begin position="1"/>
        <end position="26"/>
    </location>
</feature>
<dbReference type="Proteomes" id="UP000612362">
    <property type="component" value="Unassembled WGS sequence"/>
</dbReference>
<evidence type="ECO:0000256" key="1">
    <source>
        <dbReference type="SAM" id="MobiDB-lite"/>
    </source>
</evidence>
<sequence>MGKQTSQTGLSFSEETPSCQDDQSGQDGAAERKIPFLPTIAHLRYLMQDAYEQATRPYKNNAETFNTRRMTWEVSCALC</sequence>
<feature type="region of interest" description="Disordered" evidence="1">
    <location>
        <begin position="1"/>
        <end position="33"/>
    </location>
</feature>
<gene>
    <name evidence="2" type="ORF">KSX_85350</name>
</gene>
<dbReference type="AlphaFoldDB" id="A0A8J3I4Y6"/>
<reference evidence="2" key="1">
    <citation type="submission" date="2020-10" db="EMBL/GenBank/DDBJ databases">
        <title>Taxonomic study of unclassified bacteria belonging to the class Ktedonobacteria.</title>
        <authorList>
            <person name="Yabe S."/>
            <person name="Wang C.M."/>
            <person name="Zheng Y."/>
            <person name="Sakai Y."/>
            <person name="Cavaletti L."/>
            <person name="Monciardini P."/>
            <person name="Donadio S."/>
        </authorList>
    </citation>
    <scope>NUCLEOTIDE SEQUENCE</scope>
    <source>
        <strain evidence="2">SOSP1-1</strain>
    </source>
</reference>
<proteinExistence type="predicted"/>
<comment type="caution">
    <text evidence="2">The sequence shown here is derived from an EMBL/GenBank/DDBJ whole genome shotgun (WGS) entry which is preliminary data.</text>
</comment>